<reference evidence="3" key="1">
    <citation type="journal article" date="2019" name="Int. J. Syst. Evol. Microbiol.">
        <title>The Global Catalogue of Microorganisms (GCM) 10K type strain sequencing project: providing services to taxonomists for standard genome sequencing and annotation.</title>
        <authorList>
            <consortium name="The Broad Institute Genomics Platform"/>
            <consortium name="The Broad Institute Genome Sequencing Center for Infectious Disease"/>
            <person name="Wu L."/>
            <person name="Ma J."/>
        </authorList>
    </citation>
    <scope>NUCLEOTIDE SEQUENCE [LARGE SCALE GENOMIC DNA]</scope>
    <source>
        <strain evidence="3">JCM 5067</strain>
    </source>
</reference>
<gene>
    <name evidence="2" type="ORF">GCM10010394_54480</name>
</gene>
<dbReference type="InterPro" id="IPR042095">
    <property type="entry name" value="SUMF_sf"/>
</dbReference>
<protein>
    <recommendedName>
        <fullName evidence="1">Sulfatase-modifying factor enzyme-like domain-containing protein</fullName>
    </recommendedName>
</protein>
<comment type="caution">
    <text evidence="2">The sequence shown here is derived from an EMBL/GenBank/DDBJ whole genome shotgun (WGS) entry which is preliminary data.</text>
</comment>
<dbReference type="Gene3D" id="1.10.260.40">
    <property type="entry name" value="lambda repressor-like DNA-binding domains"/>
    <property type="match status" value="1"/>
</dbReference>
<accession>A0ABP3RV67</accession>
<evidence type="ECO:0000313" key="3">
    <source>
        <dbReference type="Proteomes" id="UP001500668"/>
    </source>
</evidence>
<sequence length="314" mass="34614">MPVVTRWTGLEVKALRAAKRLSQVDFAGLLGVSDRMVVVWEGKGRQIVPRGINQASLDTVLASSPADAQARFVTLLAELSGAAAPPGPLPVNASDPVLLSPADHVRHPLDGKLMTAVSEGIFLRGTENKPLWEDMFYIDVFPTTNADYARFVAATGHRAPRHWNRGRCPVSLYDHPVVWVTWHDARAYARWCHKRLPTATQWEKAARGTSGSVYPWGDQATAAKLNVRESHIATTTPVSRYHSGVSPYGVYDLCGNTWEWCASTAVRGRYELKGSAWTAHFRRCAPSSYNDADATMMDDDTGFRCVTAPEHIRG</sequence>
<proteinExistence type="predicted"/>
<organism evidence="2 3">
    <name type="scientific">Streptomyces crystallinus</name>
    <dbReference type="NCBI Taxonomy" id="68191"/>
    <lineage>
        <taxon>Bacteria</taxon>
        <taxon>Bacillati</taxon>
        <taxon>Actinomycetota</taxon>
        <taxon>Actinomycetes</taxon>
        <taxon>Kitasatosporales</taxon>
        <taxon>Streptomycetaceae</taxon>
        <taxon>Streptomyces</taxon>
    </lineage>
</organism>
<dbReference type="Proteomes" id="UP001500668">
    <property type="component" value="Unassembled WGS sequence"/>
</dbReference>
<dbReference type="InterPro" id="IPR016187">
    <property type="entry name" value="CTDL_fold"/>
</dbReference>
<evidence type="ECO:0000259" key="1">
    <source>
        <dbReference type="Pfam" id="PF03781"/>
    </source>
</evidence>
<name>A0ABP3RV67_9ACTN</name>
<keyword evidence="3" id="KW-1185">Reference proteome</keyword>
<dbReference type="PANTHER" id="PTHR23150:SF19">
    <property type="entry name" value="FORMYLGLYCINE-GENERATING ENZYME"/>
    <property type="match status" value="1"/>
</dbReference>
<dbReference type="EMBL" id="BAAACA010000038">
    <property type="protein sequence ID" value="GAA0617396.1"/>
    <property type="molecule type" value="Genomic_DNA"/>
</dbReference>
<dbReference type="InterPro" id="IPR051043">
    <property type="entry name" value="Sulfatase_Mod_Factor_Kinase"/>
</dbReference>
<dbReference type="Pfam" id="PF03781">
    <property type="entry name" value="FGE-sulfatase"/>
    <property type="match status" value="1"/>
</dbReference>
<dbReference type="InterPro" id="IPR005532">
    <property type="entry name" value="SUMF_dom"/>
</dbReference>
<dbReference type="SUPFAM" id="SSF56436">
    <property type="entry name" value="C-type lectin-like"/>
    <property type="match status" value="1"/>
</dbReference>
<dbReference type="CDD" id="cd00093">
    <property type="entry name" value="HTH_XRE"/>
    <property type="match status" value="1"/>
</dbReference>
<dbReference type="Gene3D" id="3.90.1580.10">
    <property type="entry name" value="paralog of FGE (formylglycine-generating enzyme)"/>
    <property type="match status" value="1"/>
</dbReference>
<dbReference type="InterPro" id="IPR010982">
    <property type="entry name" value="Lambda_DNA-bd_dom_sf"/>
</dbReference>
<feature type="domain" description="Sulfatase-modifying factor enzyme-like" evidence="1">
    <location>
        <begin position="132"/>
        <end position="306"/>
    </location>
</feature>
<dbReference type="PANTHER" id="PTHR23150">
    <property type="entry name" value="SULFATASE MODIFYING FACTOR 1, 2"/>
    <property type="match status" value="1"/>
</dbReference>
<evidence type="ECO:0000313" key="2">
    <source>
        <dbReference type="EMBL" id="GAA0617396.1"/>
    </source>
</evidence>
<dbReference type="InterPro" id="IPR001387">
    <property type="entry name" value="Cro/C1-type_HTH"/>
</dbReference>
<dbReference type="RefSeq" id="WP_344077764.1">
    <property type="nucleotide sequence ID" value="NZ_BAAACA010000038.1"/>
</dbReference>